<dbReference type="GeneTree" id="ENSGT00950000183019"/>
<proteinExistence type="inferred from homology"/>
<dbReference type="Gene3D" id="3.10.580.10">
    <property type="entry name" value="CBS-domain"/>
    <property type="match status" value="1"/>
</dbReference>
<feature type="compositionally biased region" description="Basic residues" evidence="7">
    <location>
        <begin position="126"/>
        <end position="136"/>
    </location>
</feature>
<dbReference type="GO" id="GO:0019901">
    <property type="term" value="F:protein kinase binding"/>
    <property type="evidence" value="ECO:0007669"/>
    <property type="project" value="TreeGrafter"/>
</dbReference>
<comment type="similarity">
    <text evidence="1">Belongs to the 5'-AMP-activated protein kinase gamma subunit family.</text>
</comment>
<dbReference type="GO" id="GO:0005634">
    <property type="term" value="C:nucleus"/>
    <property type="evidence" value="ECO:0007669"/>
    <property type="project" value="TreeGrafter"/>
</dbReference>
<keyword evidence="2" id="KW-0677">Repeat</keyword>
<feature type="domain" description="CBS" evidence="8">
    <location>
        <begin position="62"/>
        <end position="120"/>
    </location>
</feature>
<dbReference type="SUPFAM" id="SSF54631">
    <property type="entry name" value="CBS-domain pair"/>
    <property type="match status" value="1"/>
</dbReference>
<dbReference type="GO" id="GO:0006633">
    <property type="term" value="P:fatty acid biosynthetic process"/>
    <property type="evidence" value="ECO:0007669"/>
    <property type="project" value="UniProtKB-KW"/>
</dbReference>
<accession>A0A3B4H204</accession>
<name>A0A3B4H204_9CICH</name>
<dbReference type="PROSITE" id="PS51371">
    <property type="entry name" value="CBS"/>
    <property type="match status" value="1"/>
</dbReference>
<feature type="compositionally biased region" description="Basic residues" evidence="7">
    <location>
        <begin position="168"/>
        <end position="181"/>
    </location>
</feature>
<dbReference type="InterPro" id="IPR046342">
    <property type="entry name" value="CBS_dom_sf"/>
</dbReference>
<protein>
    <recommendedName>
        <fullName evidence="8">CBS domain-containing protein</fullName>
    </recommendedName>
</protein>
<evidence type="ECO:0000313" key="9">
    <source>
        <dbReference type="Ensembl" id="ENSPNYP00000029215.1"/>
    </source>
</evidence>
<evidence type="ECO:0000259" key="8">
    <source>
        <dbReference type="PROSITE" id="PS51371"/>
    </source>
</evidence>
<dbReference type="Pfam" id="PF00571">
    <property type="entry name" value="CBS"/>
    <property type="match status" value="1"/>
</dbReference>
<evidence type="ECO:0000256" key="4">
    <source>
        <dbReference type="ARBA" id="ARBA00023160"/>
    </source>
</evidence>
<reference evidence="9" key="1">
    <citation type="submission" date="2023-09" db="UniProtKB">
        <authorList>
            <consortium name="Ensembl"/>
        </authorList>
    </citation>
    <scope>IDENTIFICATION</scope>
</reference>
<evidence type="ECO:0000256" key="2">
    <source>
        <dbReference type="ARBA" id="ARBA00022737"/>
    </source>
</evidence>
<dbReference type="InterPro" id="IPR050511">
    <property type="entry name" value="AMPK_gamma/SDS23_families"/>
</dbReference>
<evidence type="ECO:0000256" key="6">
    <source>
        <dbReference type="PROSITE-ProRule" id="PRU00703"/>
    </source>
</evidence>
<evidence type="ECO:0000256" key="1">
    <source>
        <dbReference type="ARBA" id="ARBA00006750"/>
    </source>
</evidence>
<dbReference type="InterPro" id="IPR000644">
    <property type="entry name" value="CBS_dom"/>
</dbReference>
<keyword evidence="4" id="KW-0444">Lipid biosynthesis</keyword>
<evidence type="ECO:0000256" key="3">
    <source>
        <dbReference type="ARBA" id="ARBA00023122"/>
    </source>
</evidence>
<dbReference type="PANTHER" id="PTHR13780:SF122">
    <property type="entry name" value="5'-AMP-ACTIVATED PROTEIN KINASE SUBUNIT GAMMA-2"/>
    <property type="match status" value="1"/>
</dbReference>
<keyword evidence="3 6" id="KW-0129">CBS domain</keyword>
<dbReference type="GO" id="GO:0016208">
    <property type="term" value="F:AMP binding"/>
    <property type="evidence" value="ECO:0007669"/>
    <property type="project" value="TreeGrafter"/>
</dbReference>
<dbReference type="AlphaFoldDB" id="A0A3B4H204"/>
<dbReference type="PANTHER" id="PTHR13780">
    <property type="entry name" value="AMP-ACTIVATED PROTEIN KINASE, GAMMA REGULATORY SUBUNIT"/>
    <property type="match status" value="1"/>
</dbReference>
<dbReference type="GO" id="GO:0019887">
    <property type="term" value="F:protein kinase regulator activity"/>
    <property type="evidence" value="ECO:0007669"/>
    <property type="project" value="TreeGrafter"/>
</dbReference>
<dbReference type="Ensembl" id="ENSPNYT00000029929.1">
    <property type="protein sequence ID" value="ENSPNYP00000029215.1"/>
    <property type="gene ID" value="ENSPNYG00000021963.1"/>
</dbReference>
<feature type="region of interest" description="Disordered" evidence="7">
    <location>
        <begin position="119"/>
        <end position="181"/>
    </location>
</feature>
<dbReference type="CDD" id="cd04641">
    <property type="entry name" value="CBS_euAMPK_gamma-like_repeat2"/>
    <property type="match status" value="1"/>
</dbReference>
<comment type="subunit">
    <text evidence="5">AMPK is a heterotrimer of an alpha catalytic subunit (PRKAA1 or PRKAA2), a beta (PRKAB1 or PRKAB2) and a gamma non-catalytic subunits (PRKAG1, PRKAG2 or PRKAG3). Interacts with FNIP1 and FNIP2.</text>
</comment>
<keyword evidence="4" id="KW-0276">Fatty acid metabolism</keyword>
<evidence type="ECO:0000256" key="7">
    <source>
        <dbReference type="SAM" id="MobiDB-lite"/>
    </source>
</evidence>
<evidence type="ECO:0000256" key="5">
    <source>
        <dbReference type="ARBA" id="ARBA00025878"/>
    </source>
</evidence>
<keyword evidence="4" id="KW-0443">Lipid metabolism</keyword>
<dbReference type="GO" id="GO:0005737">
    <property type="term" value="C:cytoplasm"/>
    <property type="evidence" value="ECO:0007669"/>
    <property type="project" value="TreeGrafter"/>
</dbReference>
<feature type="compositionally biased region" description="Basic and acidic residues" evidence="7">
    <location>
        <begin position="139"/>
        <end position="153"/>
    </location>
</feature>
<keyword evidence="4" id="KW-0275">Fatty acid biosynthesis</keyword>
<organism evidence="9">
    <name type="scientific">Pundamilia nyererei</name>
    <dbReference type="NCBI Taxonomy" id="303518"/>
    <lineage>
        <taxon>Eukaryota</taxon>
        <taxon>Metazoa</taxon>
        <taxon>Chordata</taxon>
        <taxon>Craniata</taxon>
        <taxon>Vertebrata</taxon>
        <taxon>Euteleostomi</taxon>
        <taxon>Actinopterygii</taxon>
        <taxon>Neopterygii</taxon>
        <taxon>Teleostei</taxon>
        <taxon>Neoteleostei</taxon>
        <taxon>Acanthomorphata</taxon>
        <taxon>Ovalentaria</taxon>
        <taxon>Cichlomorphae</taxon>
        <taxon>Cichliformes</taxon>
        <taxon>Cichlidae</taxon>
        <taxon>African cichlids</taxon>
        <taxon>Pseudocrenilabrinae</taxon>
        <taxon>Haplochromini</taxon>
        <taxon>Pundamilia</taxon>
    </lineage>
</organism>
<sequence>MSEQPDPDDAERGRYSDVTLSVSAGKVVDIYSKFDVINLAAEKTYNNLDVTVTQALRHRSQYFEGVMKCNKLETLETIVDRIVKAEVHRLVVVDEESRIVGIVSLSDILQALVLTPKQKVNPSQISRRRRRRRRPGTPKQEERPMLQRQTERERRRKTRRERRGERIKMRKQKERKRRGRR</sequence>
<dbReference type="GO" id="GO:0031588">
    <property type="term" value="C:nucleotide-activated protein kinase complex"/>
    <property type="evidence" value="ECO:0007669"/>
    <property type="project" value="TreeGrafter"/>
</dbReference>
<dbReference type="SMART" id="SM00116">
    <property type="entry name" value="CBS"/>
    <property type="match status" value="1"/>
</dbReference>